<keyword evidence="5" id="KW-0642">Proline metabolism</keyword>
<keyword evidence="5" id="KW-0678">Repressor</keyword>
<reference evidence="9 10" key="1">
    <citation type="submission" date="2020-05" db="EMBL/GenBank/DDBJ databases">
        <title>Compete genome of Limnobacter sp. SAORIC-580.</title>
        <authorList>
            <person name="Song J."/>
            <person name="Cho J.-C."/>
        </authorList>
    </citation>
    <scope>NUCLEOTIDE SEQUENCE [LARGE SCALE GENOMIC DNA]</scope>
    <source>
        <strain evidence="9 10">SAORIC-580</strain>
    </source>
</reference>
<dbReference type="Pfam" id="PF01619">
    <property type="entry name" value="Pro_dh"/>
    <property type="match status" value="1"/>
</dbReference>
<protein>
    <recommendedName>
        <fullName evidence="5">Bifunctional protein PutA</fullName>
    </recommendedName>
    <domain>
        <recommendedName>
            <fullName evidence="5">Proline dehydrogenase</fullName>
            <ecNumber evidence="5">1.5.5.2</ecNumber>
        </recommendedName>
        <alternativeName>
            <fullName evidence="5">Proline oxidase</fullName>
        </alternativeName>
    </domain>
    <domain>
        <recommendedName>
            <fullName evidence="5">Delta-1-pyrroline-5-carboxylate dehydrogenase</fullName>
            <shortName evidence="5">P5C dehydrogenase</shortName>
            <ecNumber evidence="5">1.2.1.88</ecNumber>
        </recommendedName>
        <alternativeName>
            <fullName evidence="5">L-glutamate gamma-semialdehyde dehydrogenase</fullName>
        </alternativeName>
    </domain>
</protein>
<comment type="function">
    <text evidence="5">Oxidizes proline to glutamate for use as a carbon and nitrogen source.</text>
</comment>
<dbReference type="SUPFAM" id="SSF53720">
    <property type="entry name" value="ALDH-like"/>
    <property type="match status" value="1"/>
</dbReference>
<evidence type="ECO:0000259" key="7">
    <source>
        <dbReference type="Pfam" id="PF01619"/>
    </source>
</evidence>
<comment type="catalytic activity">
    <reaction evidence="5">
        <text>L-proline + a quinone = (S)-1-pyrroline-5-carboxylate + a quinol + H(+)</text>
        <dbReference type="Rhea" id="RHEA:23784"/>
        <dbReference type="ChEBI" id="CHEBI:15378"/>
        <dbReference type="ChEBI" id="CHEBI:17388"/>
        <dbReference type="ChEBI" id="CHEBI:24646"/>
        <dbReference type="ChEBI" id="CHEBI:60039"/>
        <dbReference type="ChEBI" id="CHEBI:132124"/>
        <dbReference type="EC" id="1.5.5.2"/>
    </reaction>
</comment>
<dbReference type="InterPro" id="IPR024089">
    <property type="entry name" value="PRODH_PutA_dom_I/II"/>
</dbReference>
<feature type="domain" description="Proline dehydrogenase" evidence="7">
    <location>
        <begin position="187"/>
        <end position="468"/>
    </location>
</feature>
<name>A0ABX6N9D4_9BURK</name>
<dbReference type="Pfam" id="PF00171">
    <property type="entry name" value="Aldedh"/>
    <property type="match status" value="1"/>
</dbReference>
<dbReference type="PIRSF" id="PIRSF000197">
    <property type="entry name" value="Bifunct_PutA"/>
    <property type="match status" value="1"/>
</dbReference>
<dbReference type="EMBL" id="CP053084">
    <property type="protein sequence ID" value="QJR31033.1"/>
    <property type="molecule type" value="Genomic_DNA"/>
</dbReference>
<evidence type="ECO:0000313" key="9">
    <source>
        <dbReference type="EMBL" id="QJR31033.1"/>
    </source>
</evidence>
<keyword evidence="10" id="KW-1185">Reference proteome</keyword>
<feature type="domain" description="Aldehyde dehydrogenase" evidence="6">
    <location>
        <begin position="544"/>
        <end position="970"/>
    </location>
</feature>
<evidence type="ECO:0000256" key="5">
    <source>
        <dbReference type="PIRNR" id="PIRNR000197"/>
    </source>
</evidence>
<dbReference type="Gene3D" id="3.20.20.220">
    <property type="match status" value="1"/>
</dbReference>
<comment type="similarity">
    <text evidence="5">In the C-terminal section; belongs to the aldehyde dehydrogenase family.</text>
</comment>
<evidence type="ECO:0000259" key="6">
    <source>
        <dbReference type="Pfam" id="PF00171"/>
    </source>
</evidence>
<organism evidence="9 10">
    <name type="scientific">Limnobacter profundi</name>
    <dbReference type="NCBI Taxonomy" id="2732163"/>
    <lineage>
        <taxon>Bacteria</taxon>
        <taxon>Pseudomonadati</taxon>
        <taxon>Pseudomonadota</taxon>
        <taxon>Betaproteobacteria</taxon>
        <taxon>Burkholderiales</taxon>
        <taxon>Burkholderiaceae</taxon>
        <taxon>Limnobacter</taxon>
    </lineage>
</organism>
<accession>A0ABX6N9D4</accession>
<keyword evidence="5" id="KW-0804">Transcription</keyword>
<evidence type="ECO:0000256" key="3">
    <source>
        <dbReference type="ARBA" id="ARBA00023027"/>
    </source>
</evidence>
<dbReference type="InterPro" id="IPR024082">
    <property type="entry name" value="PRODH_PutA_dom_II"/>
</dbReference>
<dbReference type="PANTHER" id="PTHR42862:SF1">
    <property type="entry name" value="DELTA-1-PYRROLINE-5-CARBOXYLATE DEHYDROGENASE 2, ISOFORM A-RELATED"/>
    <property type="match status" value="1"/>
</dbReference>
<dbReference type="PROSITE" id="PS00070">
    <property type="entry name" value="ALDEHYDE_DEHYDR_CYS"/>
    <property type="match status" value="1"/>
</dbReference>
<keyword evidence="5" id="KW-0805">Transcription regulation</keyword>
<keyword evidence="2 5" id="KW-0560">Oxidoreductase</keyword>
<dbReference type="InterPro" id="IPR016162">
    <property type="entry name" value="Ald_DH_N"/>
</dbReference>
<dbReference type="InterPro" id="IPR016160">
    <property type="entry name" value="Ald_DH_CS_CYS"/>
</dbReference>
<dbReference type="InterPro" id="IPR025703">
    <property type="entry name" value="Bifunct_PutA"/>
</dbReference>
<comment type="catalytic activity">
    <reaction evidence="4 5">
        <text>L-glutamate 5-semialdehyde + NAD(+) + H2O = L-glutamate + NADH + 2 H(+)</text>
        <dbReference type="Rhea" id="RHEA:30235"/>
        <dbReference type="ChEBI" id="CHEBI:15377"/>
        <dbReference type="ChEBI" id="CHEBI:15378"/>
        <dbReference type="ChEBI" id="CHEBI:29985"/>
        <dbReference type="ChEBI" id="CHEBI:57540"/>
        <dbReference type="ChEBI" id="CHEBI:57945"/>
        <dbReference type="ChEBI" id="CHEBI:58066"/>
        <dbReference type="EC" id="1.2.1.88"/>
    </reaction>
</comment>
<comment type="similarity">
    <text evidence="5">In the N-terminal section; belongs to the proline dehydrogenase family.</text>
</comment>
<keyword evidence="5" id="KW-0238">DNA-binding</keyword>
<comment type="pathway">
    <text evidence="5">Amino-acid degradation; L-proline degradation into L-glutamate; L-glutamate from L-proline: step 1/2.</text>
</comment>
<dbReference type="Pfam" id="PF14850">
    <property type="entry name" value="Pro_dh-DNA_bdg"/>
    <property type="match status" value="1"/>
</dbReference>
<dbReference type="Gene3D" id="1.20.5.460">
    <property type="entry name" value="Single helix bin"/>
    <property type="match status" value="1"/>
</dbReference>
<evidence type="ECO:0000256" key="2">
    <source>
        <dbReference type="ARBA" id="ARBA00023002"/>
    </source>
</evidence>
<dbReference type="InterPro" id="IPR016163">
    <property type="entry name" value="Ald_DH_C"/>
</dbReference>
<dbReference type="InterPro" id="IPR015590">
    <property type="entry name" value="Aldehyde_DH_dom"/>
</dbReference>
<keyword evidence="3 5" id="KW-0520">NAD</keyword>
<dbReference type="InterPro" id="IPR005933">
    <property type="entry name" value="PutA_C"/>
</dbReference>
<dbReference type="GO" id="GO:0003842">
    <property type="term" value="F:L-glutamate gamma-semialdehyde dehydrogenase activity"/>
    <property type="evidence" value="ECO:0007669"/>
    <property type="project" value="UniProtKB-EC"/>
</dbReference>
<dbReference type="EC" id="1.5.5.2" evidence="5"/>
<comment type="pathway">
    <text evidence="1 5">Amino-acid degradation; L-proline degradation into L-glutamate; L-glutamate from L-proline: step 2/2.</text>
</comment>
<dbReference type="SUPFAM" id="SSF81935">
    <property type="entry name" value="N-terminal domain of bifunctional PutA protein"/>
    <property type="match status" value="1"/>
</dbReference>
<feature type="domain" description="Proline dehydrogenase PutA" evidence="8">
    <location>
        <begin position="62"/>
        <end position="173"/>
    </location>
</feature>
<dbReference type="Proteomes" id="UP000501130">
    <property type="component" value="Chromosome"/>
</dbReference>
<dbReference type="InterPro" id="IPR029041">
    <property type="entry name" value="FAD-linked_oxidoreductase-like"/>
</dbReference>
<keyword evidence="5" id="KW-0274">FAD</keyword>
<sequence length="1126" mass="124298">MQAELDRLRTEIDALTRVDETQRVRNLLEQCDWPDTGFDVIKQAALGHVKRLHEVQKHRAGIHQWMAEYRLSTQEGVALMCLAEALLRIPDTQTRDGLIRDKLSHANWAAHLGNSTSLFVNASTWGLFMAGHWIQIPDDNTLYSTLRRLIARSSEGLVRAAVEQVVKFMGQQFVAAQTIEEALCNSRAKSLQGFTHSFDMLGEAALCEADAQAYFNSYLHAINAIGQSNYKGVTDGHGISVKLSALHPRYTLWQEQRVQAELYPRLYTLALSARQHNIALNVDAEESERLELSLDLFTRLAFEPELKRWNGLGLAVQAYQTRATAVVRFVAALARASERIIQVRLVKGAYWDSEIKRCQIQGLAHFPVFTQKVHTDLSYLCCADLMLRNANFIYPQFATHNAHTYAAIQHMAEQLNVRQFEMQCLHGMGEGLYSRARIYAPVGTHQTLLPYLVRRLLENGANTSFVNQMVNPNVDVDELLEHPVLTLRRHGVQSNPACVPAPNLFGTNRLNSSGLDLYCKRTVQQLHQAVGSGTFKDLEPLAYSTHVQVQSALGVAFRSRSTGGDWFEKGPEHWAAVLLQAAELLESHHLQLINLLVHEARKTIPNAHMEVREAVDFCRYYAAQVSTLPALQPESTPRLAVCISPWNFPLAIFVGQVVGALASGHVVVAKPAEQTPHIACYAAKLLHKAGVPVEVLQLVYGDWKVGSWLCSHPAIDTVLFTGSNAAAKHIQASLLNRDCLQSPALLIAETGGQNAMVVDSSALLEQVVGDALESAFGSAGQRCSALRVLCAQEDIADSLIALLKAAMQELQVGDPEFISTDLGPLIDRDAWQAVNTHIENMNANGFPVFRAERVDPCVAGHFVAPALIELQHMNELQQEVFGPVLHVLRFKADHLPALLHELNATGYALTFGIHSRIQSTIDLVCNTTKAGNVYVNRNMVGAVVGSQPFGGHGKSGTGPKAGGPHYLPTLMRLPQLRNMQNQELPGPTGEQNLYRCRPRGRVWCTARDLTLLEQQIDAVLATGNVPVCELADADRNPHSIVNAEVLSEIDLGNINLVICHPENTEILKWVCDRLAQHQGTIIPFVLGDENGVYPDYRLVCEQVLSINTAAIGGNLTLLADHQPGLH</sequence>
<evidence type="ECO:0000313" key="10">
    <source>
        <dbReference type="Proteomes" id="UP000501130"/>
    </source>
</evidence>
<evidence type="ECO:0000256" key="4">
    <source>
        <dbReference type="ARBA" id="ARBA00048142"/>
    </source>
</evidence>
<dbReference type="Gene3D" id="3.40.309.10">
    <property type="entry name" value="Aldehyde Dehydrogenase, Chain A, domain 2"/>
    <property type="match status" value="1"/>
</dbReference>
<dbReference type="InterPro" id="IPR016161">
    <property type="entry name" value="Ald_DH/histidinol_DH"/>
</dbReference>
<evidence type="ECO:0000259" key="8">
    <source>
        <dbReference type="Pfam" id="PF14850"/>
    </source>
</evidence>
<dbReference type="SUPFAM" id="SSF51730">
    <property type="entry name" value="FAD-linked oxidoreductase"/>
    <property type="match status" value="1"/>
</dbReference>
<dbReference type="PANTHER" id="PTHR42862">
    <property type="entry name" value="DELTA-1-PYRROLINE-5-CARBOXYLATE DEHYDROGENASE 1, ISOFORM A-RELATED"/>
    <property type="match status" value="1"/>
</dbReference>
<dbReference type="InterPro" id="IPR002872">
    <property type="entry name" value="Proline_DH_dom"/>
</dbReference>
<dbReference type="EC" id="1.2.1.88" evidence="5"/>
<proteinExistence type="inferred from homology"/>
<gene>
    <name evidence="9" type="ORF">HKT17_02245</name>
</gene>
<dbReference type="Gene3D" id="3.40.605.10">
    <property type="entry name" value="Aldehyde Dehydrogenase, Chain A, domain 1"/>
    <property type="match status" value="1"/>
</dbReference>
<dbReference type="NCBIfam" id="TIGR01238">
    <property type="entry name" value="D1pyr5carbox3"/>
    <property type="match status" value="1"/>
</dbReference>
<dbReference type="InterPro" id="IPR050485">
    <property type="entry name" value="Proline_metab_enzyme"/>
</dbReference>
<keyword evidence="5" id="KW-0285">Flavoprotein</keyword>
<evidence type="ECO:0000256" key="1">
    <source>
        <dbReference type="ARBA" id="ARBA00004786"/>
    </source>
</evidence>
<comment type="cofactor">
    <cofactor evidence="5">
        <name>FAD</name>
        <dbReference type="ChEBI" id="CHEBI:57692"/>
    </cofactor>
</comment>